<dbReference type="PANTHER" id="PTHR36083">
    <property type="entry name" value="50S RIBOSOMAL PROTEIN L32, CHLOROPLASTIC"/>
    <property type="match status" value="1"/>
</dbReference>
<dbReference type="GO" id="GO:0015934">
    <property type="term" value="C:large ribosomal subunit"/>
    <property type="evidence" value="ECO:0007669"/>
    <property type="project" value="InterPro"/>
</dbReference>
<dbReference type="RefSeq" id="WP_024124949.1">
    <property type="nucleotide sequence ID" value="NZ_CP032152.1"/>
</dbReference>
<dbReference type="HAMAP" id="MF_00340">
    <property type="entry name" value="Ribosomal_bL32"/>
    <property type="match status" value="1"/>
</dbReference>
<name>A0A3B7ML51_9CYAN</name>
<dbReference type="InterPro" id="IPR044958">
    <property type="entry name" value="Ribosomal_bL32_plant/cyanobact"/>
</dbReference>
<keyword evidence="3 5" id="KW-0687">Ribonucleoprotein</keyword>
<dbReference type="AlphaFoldDB" id="A0A3B7ML51"/>
<sequence length="60" mass="6944">MACPKKKTSKSKRSMRRAVWKRQAALQAQRALSIGKSILTERAQGFYFPEAEEENEDEQE</sequence>
<gene>
    <name evidence="5" type="primary">rpmF</name>
    <name evidence="5" type="synonym">rpl32</name>
    <name evidence="6" type="ORF">D3A95_05955</name>
</gene>
<accession>A0A3B7ML51</accession>
<dbReference type="SUPFAM" id="SSF57829">
    <property type="entry name" value="Zn-binding ribosomal proteins"/>
    <property type="match status" value="1"/>
</dbReference>
<evidence type="ECO:0000256" key="5">
    <source>
        <dbReference type="HAMAP-Rule" id="MF_00340"/>
    </source>
</evidence>
<evidence type="ECO:0000313" key="7">
    <source>
        <dbReference type="Proteomes" id="UP000261812"/>
    </source>
</evidence>
<reference evidence="7" key="1">
    <citation type="submission" date="2018-09" db="EMBL/GenBank/DDBJ databases">
        <title>Complete genome sequence of thermophilic cyanobacteria strain Thermosynechococcus elongatus PKUAC-SCTE542.</title>
        <authorList>
            <person name="Liang Y."/>
            <person name="Tang J."/>
            <person name="Daroch M."/>
        </authorList>
    </citation>
    <scope>NUCLEOTIDE SEQUENCE [LARGE SCALE GENOMIC DNA]</scope>
    <source>
        <strain evidence="7">E542</strain>
    </source>
</reference>
<dbReference type="InterPro" id="IPR002677">
    <property type="entry name" value="Ribosomal_bL32"/>
</dbReference>
<dbReference type="KEGG" id="tsq:D3A95_05955"/>
<evidence type="ECO:0000313" key="6">
    <source>
        <dbReference type="EMBL" id="AXY67836.1"/>
    </source>
</evidence>
<evidence type="ECO:0000256" key="4">
    <source>
        <dbReference type="ARBA" id="ARBA00035178"/>
    </source>
</evidence>
<keyword evidence="2 5" id="KW-0689">Ribosomal protein</keyword>
<dbReference type="Gene3D" id="1.20.5.640">
    <property type="entry name" value="Single helix bin"/>
    <property type="match status" value="1"/>
</dbReference>
<evidence type="ECO:0000256" key="3">
    <source>
        <dbReference type="ARBA" id="ARBA00023274"/>
    </source>
</evidence>
<comment type="similarity">
    <text evidence="1 5">Belongs to the bacterial ribosomal protein bL32 family.</text>
</comment>
<dbReference type="GO" id="GO:0006412">
    <property type="term" value="P:translation"/>
    <property type="evidence" value="ECO:0007669"/>
    <property type="project" value="UniProtKB-UniRule"/>
</dbReference>
<dbReference type="PANTHER" id="PTHR36083:SF1">
    <property type="entry name" value="LARGE RIBOSOMAL SUBUNIT PROTEIN BL32C"/>
    <property type="match status" value="1"/>
</dbReference>
<proteinExistence type="inferred from homology"/>
<dbReference type="GO" id="GO:0003735">
    <property type="term" value="F:structural constituent of ribosome"/>
    <property type="evidence" value="ECO:0007669"/>
    <property type="project" value="InterPro"/>
</dbReference>
<keyword evidence="7" id="KW-1185">Reference proteome</keyword>
<dbReference type="Proteomes" id="UP000261812">
    <property type="component" value="Chromosome"/>
</dbReference>
<dbReference type="InterPro" id="IPR011332">
    <property type="entry name" value="Ribosomal_zn-bd"/>
</dbReference>
<dbReference type="EMBL" id="CP032152">
    <property type="protein sequence ID" value="AXY67836.1"/>
    <property type="molecule type" value="Genomic_DNA"/>
</dbReference>
<protein>
    <recommendedName>
        <fullName evidence="4 5">Large ribosomal subunit protein bL32</fullName>
    </recommendedName>
</protein>
<organism evidence="6 7">
    <name type="scientific">Thermosynechococcus sichuanensis E542</name>
    <dbReference type="NCBI Taxonomy" id="2016101"/>
    <lineage>
        <taxon>Bacteria</taxon>
        <taxon>Bacillati</taxon>
        <taxon>Cyanobacteriota</taxon>
        <taxon>Cyanophyceae</taxon>
        <taxon>Acaryochloridales</taxon>
        <taxon>Thermosynechococcaceae</taxon>
        <taxon>Thermosynechococcus</taxon>
        <taxon>Thermosynechococcus sichuanensis</taxon>
    </lineage>
</organism>
<evidence type="ECO:0000256" key="1">
    <source>
        <dbReference type="ARBA" id="ARBA00008560"/>
    </source>
</evidence>
<evidence type="ECO:0000256" key="2">
    <source>
        <dbReference type="ARBA" id="ARBA00022980"/>
    </source>
</evidence>
<dbReference type="Pfam" id="PF01783">
    <property type="entry name" value="Ribosomal_L32p"/>
    <property type="match status" value="1"/>
</dbReference>